<evidence type="ECO:0000259" key="8">
    <source>
        <dbReference type="Pfam" id="PF13091"/>
    </source>
</evidence>
<comment type="similarity">
    <text evidence="7">Belongs to the CDP-alcohol phosphatidyltransferase class-II family.</text>
</comment>
<dbReference type="Gene3D" id="3.30.870.10">
    <property type="entry name" value="Endonuclease Chain A"/>
    <property type="match status" value="2"/>
</dbReference>
<keyword evidence="6 7" id="KW-1208">Phospholipid metabolism</keyword>
<evidence type="ECO:0000256" key="7">
    <source>
        <dbReference type="RuleBase" id="RU365024"/>
    </source>
</evidence>
<dbReference type="Pfam" id="PF13091">
    <property type="entry name" value="PLDc_2"/>
    <property type="match status" value="1"/>
</dbReference>
<keyword evidence="7" id="KW-0547">Nucleotide-binding</keyword>
<dbReference type="EC" id="2.7.8.5" evidence="7"/>
<evidence type="ECO:0000256" key="2">
    <source>
        <dbReference type="ARBA" id="ARBA00022679"/>
    </source>
</evidence>
<evidence type="ECO:0000256" key="6">
    <source>
        <dbReference type="ARBA" id="ARBA00023264"/>
    </source>
</evidence>
<keyword evidence="2 7" id="KW-0808">Transferase</keyword>
<dbReference type="UniPathway" id="UPA00084">
    <property type="reaction ID" value="UER00503"/>
</dbReference>
<evidence type="ECO:0000256" key="1">
    <source>
        <dbReference type="ARBA" id="ARBA00022516"/>
    </source>
</evidence>
<comment type="subcellular location">
    <subcellularLocation>
        <location evidence="7">Mitochondrion</location>
    </subcellularLocation>
</comment>
<feature type="domain" description="Phospholipase D-like" evidence="8">
    <location>
        <begin position="134"/>
        <end position="278"/>
    </location>
</feature>
<dbReference type="InterPro" id="IPR025202">
    <property type="entry name" value="PLD-like_dom"/>
</dbReference>
<dbReference type="Proteomes" id="UP000188320">
    <property type="component" value="Unassembled WGS sequence"/>
</dbReference>
<dbReference type="GO" id="GO:0005739">
    <property type="term" value="C:mitochondrion"/>
    <property type="evidence" value="ECO:0007669"/>
    <property type="project" value="UniProtKB-SubCell"/>
</dbReference>
<keyword evidence="10" id="KW-1185">Reference proteome</keyword>
<dbReference type="GO" id="GO:0005524">
    <property type="term" value="F:ATP binding"/>
    <property type="evidence" value="ECO:0007669"/>
    <property type="project" value="UniProtKB-KW"/>
</dbReference>
<keyword evidence="5 7" id="KW-0594">Phospholipid biosynthesis</keyword>
<dbReference type="GO" id="GO:0032049">
    <property type="term" value="P:cardiolipin biosynthetic process"/>
    <property type="evidence" value="ECO:0007669"/>
    <property type="project" value="InterPro"/>
</dbReference>
<comment type="catalytic activity">
    <reaction evidence="7">
        <text>a CDP-1,2-diacyl-sn-glycerol + sn-glycerol 3-phosphate = a 1,2-diacyl-sn-glycero-3-phospho-(1'-sn-glycero-3'-phosphate) + CMP + H(+)</text>
        <dbReference type="Rhea" id="RHEA:12593"/>
        <dbReference type="ChEBI" id="CHEBI:15378"/>
        <dbReference type="ChEBI" id="CHEBI:57597"/>
        <dbReference type="ChEBI" id="CHEBI:58332"/>
        <dbReference type="ChEBI" id="CHEBI:60110"/>
        <dbReference type="ChEBI" id="CHEBI:60377"/>
        <dbReference type="EC" id="2.7.8.5"/>
    </reaction>
</comment>
<keyword evidence="7" id="KW-0496">Mitochondrion</keyword>
<dbReference type="EMBL" id="LSSK01000612">
    <property type="protein sequence ID" value="OMH82705.1"/>
    <property type="molecule type" value="Genomic_DNA"/>
</dbReference>
<dbReference type="GO" id="GO:0008444">
    <property type="term" value="F:CDP-diacylglycerol-glycerol-3-phosphate 3-phosphatidyltransferase activity"/>
    <property type="evidence" value="ECO:0007669"/>
    <property type="project" value="UniProtKB-EC"/>
</dbReference>
<dbReference type="InterPro" id="IPR016270">
    <property type="entry name" value="PGS1"/>
</dbReference>
<dbReference type="CDD" id="cd09135">
    <property type="entry name" value="PLDc_PGS1_euk_1"/>
    <property type="match status" value="1"/>
</dbReference>
<keyword evidence="7" id="KW-0067">ATP-binding</keyword>
<dbReference type="OrthoDB" id="10250191at2759"/>
<dbReference type="SUPFAM" id="SSF56024">
    <property type="entry name" value="Phospholipase D/nuclease"/>
    <property type="match status" value="1"/>
</dbReference>
<keyword evidence="4 7" id="KW-0443">Lipid metabolism</keyword>
<proteinExistence type="inferred from homology"/>
<name>A0A1R1PP00_ZANCU</name>
<evidence type="ECO:0000313" key="10">
    <source>
        <dbReference type="Proteomes" id="UP000188320"/>
    </source>
</evidence>
<dbReference type="AlphaFoldDB" id="A0A1R1PP00"/>
<gene>
    <name evidence="9" type="ORF">AX774_g3803</name>
</gene>
<comment type="caution">
    <text evidence="9">The sequence shown here is derived from an EMBL/GenBank/DDBJ whole genome shotgun (WGS) entry which is preliminary data.</text>
</comment>
<protein>
    <recommendedName>
        <fullName evidence="7">CDP-diacylglycerol--glycerol-3-phosphate 3-phosphatidyltransferase</fullName>
        <ecNumber evidence="7">2.7.8.5</ecNumber>
    </recommendedName>
</protein>
<sequence>MYALRAFRYRPRNIKPIEFQFSKTFYSKSNFTSKSKLKIALAGGGVLASSMSGKFYSNLSENSDRNVIEIQHSGRIQDSSESAKKSIESTRSIHNIADDPYKAIEDAIKDKPRFMVDSDKIKIIYEPSDFYSKLKQAISEAKERVYLSTLYIGSSEKELIETISTALDNNKSLKVTILEDCLRGTRPERGETGLTSSAAEISRLIEKHGADRVSIFLYHTPKLAGIKKRIYPERINETVGVQHIKAYICDSNVIMTGANLNKDYFTNRQDRYFQFEEAPQVADYLIELIDGISRFSYRLVLNQAHSDTFNANDRFSLVLNDKDCPDPVKRPRKFKKYAYQIMINFIEKWNKNTASTNIFTMENGSGVGVGVGVGAGIQRSQTDDYPMQKLQTRSESSKEYTGDYTFVVSTIQMAPLGIHQDQKYIQKLFRAIKEYSLQLAKHDKPSTICKTEVTSAYFNFARIHIDAILACKSTFNFLVASPQACGFFGAKGVSRHIPNTYSLFELEFLKHLSRVNRSDAVKIREYSRDGWSYHGKGLSASIYLSIYSFIRLSDFFFLWVLFT</sequence>
<evidence type="ECO:0000256" key="3">
    <source>
        <dbReference type="ARBA" id="ARBA00022737"/>
    </source>
</evidence>
<dbReference type="PANTHER" id="PTHR12586">
    <property type="entry name" value="CDP-DIACYLGLYCEROL--SERINE O-PHOSPHATIDYLTRANSFERASE"/>
    <property type="match status" value="1"/>
</dbReference>
<comment type="function">
    <text evidence="7">Functions in the biosynthesis of the anionic phospholipids phosphatidylglycerol and cardiolipin.</text>
</comment>
<evidence type="ECO:0000313" key="9">
    <source>
        <dbReference type="EMBL" id="OMH82705.1"/>
    </source>
</evidence>
<evidence type="ECO:0000256" key="5">
    <source>
        <dbReference type="ARBA" id="ARBA00023209"/>
    </source>
</evidence>
<organism evidence="9 10">
    <name type="scientific">Zancudomyces culisetae</name>
    <name type="common">Gut fungus</name>
    <name type="synonym">Smittium culisetae</name>
    <dbReference type="NCBI Taxonomy" id="1213189"/>
    <lineage>
        <taxon>Eukaryota</taxon>
        <taxon>Fungi</taxon>
        <taxon>Fungi incertae sedis</taxon>
        <taxon>Zoopagomycota</taxon>
        <taxon>Kickxellomycotina</taxon>
        <taxon>Harpellomycetes</taxon>
        <taxon>Harpellales</taxon>
        <taxon>Legeriomycetaceae</taxon>
        <taxon>Zancudomyces</taxon>
    </lineage>
</organism>
<evidence type="ECO:0000256" key="4">
    <source>
        <dbReference type="ARBA" id="ARBA00023098"/>
    </source>
</evidence>
<keyword evidence="3" id="KW-0677">Repeat</keyword>
<dbReference type="PANTHER" id="PTHR12586:SF1">
    <property type="entry name" value="CDP-DIACYLGLYCEROL--GLYCEROL-3-PHOSPHATE 3-PHOSPHATIDYLTRANSFERASE, MITOCHONDRIAL"/>
    <property type="match status" value="1"/>
</dbReference>
<keyword evidence="1 7" id="KW-0444">Lipid biosynthesis</keyword>
<accession>A0A1R1PP00</accession>
<reference evidence="10" key="1">
    <citation type="submission" date="2017-01" db="EMBL/GenBank/DDBJ databases">
        <authorList>
            <person name="Wang Y."/>
            <person name="White M."/>
            <person name="Kvist S."/>
            <person name="Moncalvo J.-M."/>
        </authorList>
    </citation>
    <scope>NUCLEOTIDE SEQUENCE [LARGE SCALE GENOMIC DNA]</scope>
    <source>
        <strain evidence="10">COL-18-3</strain>
    </source>
</reference>
<comment type="pathway">
    <text evidence="7">Phospholipid metabolism; phosphatidylglycerol biosynthesis; phosphatidylglycerol from CDP-diacylglycerol: step 1/2.</text>
</comment>